<evidence type="ECO:0000256" key="1">
    <source>
        <dbReference type="SAM" id="MobiDB-lite"/>
    </source>
</evidence>
<accession>A0A812XET4</accession>
<comment type="caution">
    <text evidence="2">The sequence shown here is derived from an EMBL/GenBank/DDBJ whole genome shotgun (WGS) entry which is preliminary data.</text>
</comment>
<dbReference type="Proteomes" id="UP000601435">
    <property type="component" value="Unassembled WGS sequence"/>
</dbReference>
<dbReference type="OrthoDB" id="431725at2759"/>
<protein>
    <submittedName>
        <fullName evidence="2">Uncharacterized protein</fullName>
    </submittedName>
</protein>
<keyword evidence="3" id="KW-1185">Reference proteome</keyword>
<evidence type="ECO:0000313" key="3">
    <source>
        <dbReference type="Proteomes" id="UP000601435"/>
    </source>
</evidence>
<feature type="non-terminal residue" evidence="2">
    <location>
        <position position="246"/>
    </location>
</feature>
<dbReference type="AlphaFoldDB" id="A0A812XET4"/>
<feature type="compositionally biased region" description="Basic and acidic residues" evidence="1">
    <location>
        <begin position="156"/>
        <end position="167"/>
    </location>
</feature>
<dbReference type="EMBL" id="CAJNJA010036996">
    <property type="protein sequence ID" value="CAE7727601.1"/>
    <property type="molecule type" value="Genomic_DNA"/>
</dbReference>
<sequence length="246" mass="27570">KGGAKKKTKNESDDDASCQSDCSESSEQDGDSEDGDSDLKARKLKSENLETPPKDHAIIMSRLKSIVSDVKQSKQPNNKYTLPPAVLSSLASIPEPAPFRPSLHFRALATRYKNANTVDDDMPVDDDADKNVPKSRKRRRKANKFRRVRQAVMNAKKNELTKPKRPDAASAPTSKPKRTAGADEVKPASYAPGKFRDARLDFIRRQMHEQSLSWKEACKLWLPSAERASFLQGMSKSELSKRRFNV</sequence>
<feature type="compositionally biased region" description="Acidic residues" evidence="1">
    <location>
        <begin position="24"/>
        <end position="36"/>
    </location>
</feature>
<feature type="compositionally biased region" description="Basic and acidic residues" evidence="1">
    <location>
        <begin position="37"/>
        <end position="57"/>
    </location>
</feature>
<evidence type="ECO:0000313" key="2">
    <source>
        <dbReference type="EMBL" id="CAE7727601.1"/>
    </source>
</evidence>
<feature type="region of interest" description="Disordered" evidence="1">
    <location>
        <begin position="1"/>
        <end position="57"/>
    </location>
</feature>
<reference evidence="2" key="1">
    <citation type="submission" date="2021-02" db="EMBL/GenBank/DDBJ databases">
        <authorList>
            <person name="Dougan E. K."/>
            <person name="Rhodes N."/>
            <person name="Thang M."/>
            <person name="Chan C."/>
        </authorList>
    </citation>
    <scope>NUCLEOTIDE SEQUENCE</scope>
</reference>
<feature type="region of interest" description="Disordered" evidence="1">
    <location>
        <begin position="117"/>
        <end position="189"/>
    </location>
</feature>
<gene>
    <name evidence="2" type="ORF">SNEC2469_LOCUS21020</name>
</gene>
<feature type="compositionally biased region" description="Basic residues" evidence="1">
    <location>
        <begin position="133"/>
        <end position="149"/>
    </location>
</feature>
<proteinExistence type="predicted"/>
<organism evidence="2 3">
    <name type="scientific">Symbiodinium necroappetens</name>
    <dbReference type="NCBI Taxonomy" id="1628268"/>
    <lineage>
        <taxon>Eukaryota</taxon>
        <taxon>Sar</taxon>
        <taxon>Alveolata</taxon>
        <taxon>Dinophyceae</taxon>
        <taxon>Suessiales</taxon>
        <taxon>Symbiodiniaceae</taxon>
        <taxon>Symbiodinium</taxon>
    </lineage>
</organism>
<feature type="compositionally biased region" description="Acidic residues" evidence="1">
    <location>
        <begin position="118"/>
        <end position="128"/>
    </location>
</feature>
<name>A0A812XET4_9DINO</name>